<feature type="domain" description="Reverse transcriptase" evidence="2">
    <location>
        <begin position="232"/>
        <end position="510"/>
    </location>
</feature>
<evidence type="ECO:0000313" key="3">
    <source>
        <dbReference type="EMBL" id="GFT67034.1"/>
    </source>
</evidence>
<feature type="region of interest" description="Disordered" evidence="1">
    <location>
        <begin position="869"/>
        <end position="921"/>
    </location>
</feature>
<feature type="region of interest" description="Disordered" evidence="1">
    <location>
        <begin position="801"/>
        <end position="826"/>
    </location>
</feature>
<feature type="compositionally biased region" description="Low complexity" evidence="1">
    <location>
        <begin position="95"/>
        <end position="109"/>
    </location>
</feature>
<gene>
    <name evidence="3" type="ORF">NPIL_129041</name>
</gene>
<feature type="region of interest" description="Disordered" evidence="1">
    <location>
        <begin position="1"/>
        <end position="23"/>
    </location>
</feature>
<dbReference type="InterPro" id="IPR043502">
    <property type="entry name" value="DNA/RNA_pol_sf"/>
</dbReference>
<dbReference type="InterPro" id="IPR000477">
    <property type="entry name" value="RT_dom"/>
</dbReference>
<dbReference type="PANTHER" id="PTHR19446">
    <property type="entry name" value="REVERSE TRANSCRIPTASES"/>
    <property type="match status" value="1"/>
</dbReference>
<dbReference type="GO" id="GO:0071897">
    <property type="term" value="P:DNA biosynthetic process"/>
    <property type="evidence" value="ECO:0007669"/>
    <property type="project" value="UniProtKB-ARBA"/>
</dbReference>
<dbReference type="Pfam" id="PF00078">
    <property type="entry name" value="RVT_1"/>
    <property type="match status" value="2"/>
</dbReference>
<name>A0A8X6U0W6_NEPPI</name>
<feature type="compositionally biased region" description="Basic residues" evidence="1">
    <location>
        <begin position="872"/>
        <end position="891"/>
    </location>
</feature>
<dbReference type="EMBL" id="BMAW01020236">
    <property type="protein sequence ID" value="GFT67034.1"/>
    <property type="molecule type" value="Genomic_DNA"/>
</dbReference>
<proteinExistence type="predicted"/>
<dbReference type="PROSITE" id="PS50878">
    <property type="entry name" value="RT_POL"/>
    <property type="match status" value="2"/>
</dbReference>
<protein>
    <submittedName>
        <fullName evidence="3">Retrovirus-related Pol polyprotein from type-1 retrotransposable element R2</fullName>
    </submittedName>
</protein>
<feature type="domain" description="Reverse transcriptase" evidence="2">
    <location>
        <begin position="1037"/>
        <end position="1315"/>
    </location>
</feature>
<feature type="compositionally biased region" description="Low complexity" evidence="1">
    <location>
        <begin position="900"/>
        <end position="914"/>
    </location>
</feature>
<evidence type="ECO:0000313" key="4">
    <source>
        <dbReference type="Proteomes" id="UP000887013"/>
    </source>
</evidence>
<comment type="caution">
    <text evidence="3">The sequence shown here is derived from an EMBL/GenBank/DDBJ whole genome shotgun (WGS) entry which is preliminary data.</text>
</comment>
<dbReference type="CDD" id="cd01650">
    <property type="entry name" value="RT_nLTR_like"/>
    <property type="match status" value="2"/>
</dbReference>
<feature type="non-terminal residue" evidence="3">
    <location>
        <position position="1"/>
    </location>
</feature>
<dbReference type="OrthoDB" id="6436077at2759"/>
<dbReference type="SUPFAM" id="SSF56672">
    <property type="entry name" value="DNA/RNA polymerases"/>
    <property type="match status" value="2"/>
</dbReference>
<evidence type="ECO:0000259" key="2">
    <source>
        <dbReference type="PROSITE" id="PS50878"/>
    </source>
</evidence>
<feature type="compositionally biased region" description="Basic residues" evidence="1">
    <location>
        <begin position="67"/>
        <end position="86"/>
    </location>
</feature>
<evidence type="ECO:0000256" key="1">
    <source>
        <dbReference type="SAM" id="MobiDB-lite"/>
    </source>
</evidence>
<reference evidence="3" key="1">
    <citation type="submission" date="2020-08" db="EMBL/GenBank/DDBJ databases">
        <title>Multicomponent nature underlies the extraordinary mechanical properties of spider dragline silk.</title>
        <authorList>
            <person name="Kono N."/>
            <person name="Nakamura H."/>
            <person name="Mori M."/>
            <person name="Yoshida Y."/>
            <person name="Ohtoshi R."/>
            <person name="Malay A.D."/>
            <person name="Moran D.A.P."/>
            <person name="Tomita M."/>
            <person name="Numata K."/>
            <person name="Arakawa K."/>
        </authorList>
    </citation>
    <scope>NUCLEOTIDE SEQUENCE</scope>
</reference>
<feature type="compositionally biased region" description="Low complexity" evidence="1">
    <location>
        <begin position="807"/>
        <end position="826"/>
    </location>
</feature>
<keyword evidence="4" id="KW-1185">Reference proteome</keyword>
<sequence length="1608" mass="176893">FSHPSGGDSTGPTGDSNLSSVPGVVGPVLPFLTKFQKDWSDRIKVVGSASELEEAYSQFILSIGGKPSRRRGRPRNPARRNTRRHLPSAEPAENSTSAAGSTPSAPSAGEPLTKRYDPVEASRLQKLFRANQKKALQSILSGPPRYCEISPDAVEDHFVRVFSENPFDPTFKFLTYDDPVASHLITDHMSPEEVWDKLRALKNSAPGPDGIFYSNFKSRDPGAHVLSAFFNKVLDLSTVPSSWKEAKVVLIPKPGDPLDISNWRPVSLLNTGGKVFSSVLAARISSWANINSRLSPFQKGFRENDGCSEHNFILEQAITGAKRHHLDLSMAWLDLENAFGSVPHRFILEALGHAGVPSSTVAIISAIYTGSTSTIRTSAGWTGPIPMRAGVRQGCPLSAILFNLSLEQILRTGISAPGFRLYGQEVKCLAYADDLLLLGQSPVDLQDNINSICGVAALAGLRFKPSKCASLSFNYTGNKRSIDDASFLVAGMRIRNIKGQEAYKYLGVRVGLSYKQDNTEFFQGITRDVKLVAASPLAPWQKLTAIRAHVLSRAEFLCRNSHIQKRDVADLDKTLISTGKRILNLPTRANVNLVHLSTNKGGAALPHFRALLDVHAISHAFRLLASDDQLTSDVAFAGLRGVVRKKILRDPTPSECAEFLNGNKAGDFARESGDLSTLWSRARQAADRLFKFIKFSWTFNEELGCFNLNIYRSPNPVCVVPSTAGLVARLLRDDLESFYIKQLSSLVDQGKTVEVFSQHPASNHFLQAGDFTRFCDWNFIHRARLGCLQLNATMRFSKRNPKCRNFSHPSGGDSTGPTGDSNLSSVPGVVGPVLPFLTKFQKDWSDRIKVVGSASELEEAYSQFILSIGGKPSRRRGRPRNPARRNTRRHLPSAEPAENSTSAAGSTPSAPSAGEPLTKRYDPVEASRLQKLFRANQKKALQSILSGPPRYCEISPDAVEDHFVRVFSENPFDPTFKFLTYDDPVASHLITDHMSPEEVWDKLRALKNSAPGPDGIFYSNFKSRDPGAHVLSAFFNKVLDLSTVPSSWKEAKVVLIPKPGDPLDISNWRPVSLLNTGGKVFSSVLAARISSWANINSRLSPFQKGFRENDGCSEHNFILEQAITGAKRHHLDLSMAWLDLENAFGSVPHRFILEALGHAGVPSSTVAIISAIYTGSTSTIRTSAGWTGPIPMRAGVRQGCPLSAILFNLSLEQILRTGISAPGFRLYGQEVKCLAYADDLLLLGQSPVDLQDNINSICGVAALAGLRFKPSKCASLSFNYTGNKRSIDDASFLVAGMRIRNIKGQEAYKYLGVRVGLSYKQDNTEFFQGITRDVKLVAASPLAPWQKLTAIRAHVLSRAEFLCRNSHIQKRDVADLDKTLISTGKRILNLPTRANVNLVHLSTNKGGAALPHFRALLDVHAISHAFRLLASDDQLTSDVAFAGLRGVVRKKILRDPTPSECAEFLNGNKAGDFARESGDLSTLWSRARQAADRLFKFIKFSWTFNEELGCFNLNIYRSPNPVCVVPSTAGLVARLLRDDLESFYIKQLSSLVDQGKTVEVFSQHPASNHFLQAGDFTRFCDWNFIHRARLGCLQLNATMRFSKRNPKC</sequence>
<accession>A0A8X6U0W6</accession>
<dbReference type="Proteomes" id="UP000887013">
    <property type="component" value="Unassembled WGS sequence"/>
</dbReference>
<feature type="non-terminal residue" evidence="3">
    <location>
        <position position="1608"/>
    </location>
</feature>
<organism evidence="3 4">
    <name type="scientific">Nephila pilipes</name>
    <name type="common">Giant wood spider</name>
    <name type="synonym">Nephila maculata</name>
    <dbReference type="NCBI Taxonomy" id="299642"/>
    <lineage>
        <taxon>Eukaryota</taxon>
        <taxon>Metazoa</taxon>
        <taxon>Ecdysozoa</taxon>
        <taxon>Arthropoda</taxon>
        <taxon>Chelicerata</taxon>
        <taxon>Arachnida</taxon>
        <taxon>Araneae</taxon>
        <taxon>Araneomorphae</taxon>
        <taxon>Entelegynae</taxon>
        <taxon>Araneoidea</taxon>
        <taxon>Nephilidae</taxon>
        <taxon>Nephila</taxon>
    </lineage>
</organism>
<feature type="region of interest" description="Disordered" evidence="1">
    <location>
        <begin position="64"/>
        <end position="116"/>
    </location>
</feature>